<keyword evidence="5" id="KW-0808">Transferase</keyword>
<dbReference type="PANTHER" id="PTHR31528:SF1">
    <property type="entry name" value="4-AMINO-5-HYDROXYMETHYL-2-METHYLPYRIMIDINE PHOSPHATE SYNTHASE THI11-RELATED"/>
    <property type="match status" value="1"/>
</dbReference>
<evidence type="ECO:0000256" key="2">
    <source>
        <dbReference type="ARBA" id="ARBA00004948"/>
    </source>
</evidence>
<dbReference type="GO" id="GO:0009228">
    <property type="term" value="P:thiamine biosynthetic process"/>
    <property type="evidence" value="ECO:0007669"/>
    <property type="project" value="UniProtKB-KW"/>
</dbReference>
<protein>
    <recommendedName>
        <fullName evidence="10">Thiamine pyrimidine synthase</fullName>
    </recommendedName>
</protein>
<name>A0A857J3M8_9BURK</name>
<keyword evidence="8" id="KW-0784">Thiamine biosynthesis</keyword>
<comment type="pathway">
    <text evidence="2">Cofactor biosynthesis; thiamine diphosphate biosynthesis.</text>
</comment>
<evidence type="ECO:0000313" key="14">
    <source>
        <dbReference type="Proteomes" id="UP000464787"/>
    </source>
</evidence>
<dbReference type="PANTHER" id="PTHR31528">
    <property type="entry name" value="4-AMINO-5-HYDROXYMETHYL-2-METHYLPYRIMIDINE PHOSPHATE SYNTHASE THI11-RELATED"/>
    <property type="match status" value="1"/>
</dbReference>
<keyword evidence="7" id="KW-0663">Pyridoxal phosphate</keyword>
<organism evidence="13 14">
    <name type="scientific">Xylophilus rhododendri</name>
    <dbReference type="NCBI Taxonomy" id="2697032"/>
    <lineage>
        <taxon>Bacteria</taxon>
        <taxon>Pseudomonadati</taxon>
        <taxon>Pseudomonadota</taxon>
        <taxon>Betaproteobacteria</taxon>
        <taxon>Burkholderiales</taxon>
        <taxon>Xylophilus</taxon>
    </lineage>
</organism>
<reference evidence="13 14" key="1">
    <citation type="submission" date="2020-01" db="EMBL/GenBank/DDBJ databases">
        <title>Genome sequencing of strain KACC 21265.</title>
        <authorList>
            <person name="Heo J."/>
            <person name="Kim S.-J."/>
            <person name="Kim J.-S."/>
            <person name="Hong S.-B."/>
            <person name="Kwon S.-W."/>
        </authorList>
    </citation>
    <scope>NUCLEOTIDE SEQUENCE [LARGE SCALE GENOMIC DNA]</scope>
    <source>
        <strain evidence="13 14">KACC 21265</strain>
    </source>
</reference>
<dbReference type="Proteomes" id="UP000464787">
    <property type="component" value="Chromosome"/>
</dbReference>
<sequence>MQSPSQPGSGARPGRRTALAALGAAPLLGLGLLSRQVLAPVAHNPQGKGLMKFDHQLGWVKGIQFGGYLAALDRGYLEEEGLDVNFVAGGPGTDYRTLVSSGRAMVSESNVAGMIDGYQRGQPLVAFAAVMQRDPGAIMSPARTPIRSVHDMVGKTLGVPNSVRAQLLPLIRHAGIDPDSIRLVPVGSDPSLLASGQVDGYYSWSTTAVPALRKIGFDPFWLPISDLGVPGYGQVLIARRDTLAHDRDMLVRYTRALIRGWDWVAHNPQEAAEMVVRKYAPPGTDLSEQIIQAEMMREFITSGDAKTHGLLWIDPGVFERAVAMGRESGSVPADARIDMSRMVTQDVVRAAQASLAKPAA</sequence>
<dbReference type="EMBL" id="CP047650">
    <property type="protein sequence ID" value="QHI97651.1"/>
    <property type="molecule type" value="Genomic_DNA"/>
</dbReference>
<evidence type="ECO:0000256" key="8">
    <source>
        <dbReference type="ARBA" id="ARBA00022977"/>
    </source>
</evidence>
<dbReference type="InterPro" id="IPR015168">
    <property type="entry name" value="SsuA/THI5"/>
</dbReference>
<proteinExistence type="inferred from homology"/>
<evidence type="ECO:0000256" key="5">
    <source>
        <dbReference type="ARBA" id="ARBA00022679"/>
    </source>
</evidence>
<evidence type="ECO:0000256" key="11">
    <source>
        <dbReference type="ARBA" id="ARBA00048179"/>
    </source>
</evidence>
<evidence type="ECO:0000256" key="1">
    <source>
        <dbReference type="ARBA" id="ARBA00003469"/>
    </source>
</evidence>
<dbReference type="InterPro" id="IPR027939">
    <property type="entry name" value="NMT1/THI5"/>
</dbReference>
<dbReference type="AlphaFoldDB" id="A0A857J3M8"/>
<dbReference type="GO" id="GO:0046872">
    <property type="term" value="F:metal ion binding"/>
    <property type="evidence" value="ECO:0007669"/>
    <property type="project" value="UniProtKB-KW"/>
</dbReference>
<gene>
    <name evidence="13" type="ORF">GT347_06400</name>
</gene>
<accession>A0A857J3M8</accession>
<evidence type="ECO:0000259" key="12">
    <source>
        <dbReference type="Pfam" id="PF09084"/>
    </source>
</evidence>
<evidence type="ECO:0000256" key="7">
    <source>
        <dbReference type="ARBA" id="ARBA00022898"/>
    </source>
</evidence>
<comment type="subunit">
    <text evidence="4">Homodimer.</text>
</comment>
<evidence type="ECO:0000256" key="10">
    <source>
        <dbReference type="ARBA" id="ARBA00033171"/>
    </source>
</evidence>
<dbReference type="SUPFAM" id="SSF53850">
    <property type="entry name" value="Periplasmic binding protein-like II"/>
    <property type="match status" value="1"/>
</dbReference>
<evidence type="ECO:0000256" key="4">
    <source>
        <dbReference type="ARBA" id="ARBA00011738"/>
    </source>
</evidence>
<comment type="catalytic activity">
    <reaction evidence="11">
        <text>N(6)-(pyridoxal phosphate)-L-lysyl-[4-amino-5-hydroxymethyl-2-methylpyrimidine phosphate synthase] + L-histidyl-[4-amino-5-hydroxymethyl-2-methylpyrimidine phosphate synthase] + 2 Fe(3+) + 4 H2O = L-lysyl-[4-amino-5-hydroxymethyl-2-methylpyrimidine phosphate synthase] + (2S)-2-amino-5-hydroxy-4-oxopentanoyl-[4-amino-5-hydroxymethyl-2-methylpyrimidine phosphate synthase] + 4-amino-2-methyl-5-(phosphooxymethyl)pyrimidine + 3-oxopropanoate + 2 Fe(2+) + 2 H(+)</text>
        <dbReference type="Rhea" id="RHEA:65756"/>
        <dbReference type="Rhea" id="RHEA-COMP:16892"/>
        <dbReference type="Rhea" id="RHEA-COMP:16893"/>
        <dbReference type="Rhea" id="RHEA-COMP:16894"/>
        <dbReference type="Rhea" id="RHEA-COMP:16895"/>
        <dbReference type="ChEBI" id="CHEBI:15377"/>
        <dbReference type="ChEBI" id="CHEBI:15378"/>
        <dbReference type="ChEBI" id="CHEBI:29033"/>
        <dbReference type="ChEBI" id="CHEBI:29034"/>
        <dbReference type="ChEBI" id="CHEBI:29969"/>
        <dbReference type="ChEBI" id="CHEBI:29979"/>
        <dbReference type="ChEBI" id="CHEBI:33190"/>
        <dbReference type="ChEBI" id="CHEBI:58354"/>
        <dbReference type="ChEBI" id="CHEBI:143915"/>
        <dbReference type="ChEBI" id="CHEBI:157692"/>
    </reaction>
    <physiologicalReaction direction="left-to-right" evidence="11">
        <dbReference type="Rhea" id="RHEA:65757"/>
    </physiologicalReaction>
</comment>
<dbReference type="GO" id="GO:0016740">
    <property type="term" value="F:transferase activity"/>
    <property type="evidence" value="ECO:0007669"/>
    <property type="project" value="UniProtKB-KW"/>
</dbReference>
<evidence type="ECO:0000256" key="3">
    <source>
        <dbReference type="ARBA" id="ARBA00009406"/>
    </source>
</evidence>
<dbReference type="KEGG" id="xyk:GT347_06400"/>
<keyword evidence="6" id="KW-0479">Metal-binding</keyword>
<dbReference type="Gene3D" id="3.40.190.10">
    <property type="entry name" value="Periplasmic binding protein-like II"/>
    <property type="match status" value="2"/>
</dbReference>
<evidence type="ECO:0000256" key="9">
    <source>
        <dbReference type="ARBA" id="ARBA00023004"/>
    </source>
</evidence>
<keyword evidence="9" id="KW-0408">Iron</keyword>
<evidence type="ECO:0000313" key="13">
    <source>
        <dbReference type="EMBL" id="QHI97651.1"/>
    </source>
</evidence>
<comment type="function">
    <text evidence="1">Responsible for the formation of the pyrimidine heterocycle in the thiamine biosynthesis pathway. Catalyzes the formation of hydroxymethylpyrimidine phosphate (HMP-P) from histidine and pyridoxal phosphate (PLP). The protein uses PLP and the active site histidine to form HMP-P, generating an inactive enzyme. The enzyme can only undergo a single turnover, which suggests it is a suicide enzyme.</text>
</comment>
<comment type="similarity">
    <text evidence="3">Belongs to the NMT1/THI5 family.</text>
</comment>
<evidence type="ECO:0000256" key="6">
    <source>
        <dbReference type="ARBA" id="ARBA00022723"/>
    </source>
</evidence>
<feature type="domain" description="SsuA/THI5-like" evidence="12">
    <location>
        <begin position="64"/>
        <end position="271"/>
    </location>
</feature>
<keyword evidence="14" id="KW-1185">Reference proteome</keyword>
<dbReference type="Pfam" id="PF09084">
    <property type="entry name" value="NMT1"/>
    <property type="match status" value="1"/>
</dbReference>
<dbReference type="RefSeq" id="WP_160551169.1">
    <property type="nucleotide sequence ID" value="NZ_CP047650.1"/>
</dbReference>